<dbReference type="AlphaFoldDB" id="A0A6G0MWX1"/>
<feature type="chain" id="PRO_5026039923" evidence="2">
    <location>
        <begin position="20"/>
        <end position="255"/>
    </location>
</feature>
<evidence type="ECO:0000313" key="3">
    <source>
        <dbReference type="EMBL" id="KAE9183235.1"/>
    </source>
</evidence>
<dbReference type="Proteomes" id="UP000476176">
    <property type="component" value="Unassembled WGS sequence"/>
</dbReference>
<name>A0A6G0MWX1_9STRA</name>
<proteinExistence type="predicted"/>
<comment type="caution">
    <text evidence="3">The sequence shown here is derived from an EMBL/GenBank/DDBJ whole genome shotgun (WGS) entry which is preliminary data.</text>
</comment>
<accession>A0A6G0MWX1</accession>
<feature type="signal peptide" evidence="2">
    <location>
        <begin position="1"/>
        <end position="19"/>
    </location>
</feature>
<evidence type="ECO:0000313" key="4">
    <source>
        <dbReference type="Proteomes" id="UP000476176"/>
    </source>
</evidence>
<reference evidence="3 4" key="1">
    <citation type="submission" date="2018-09" db="EMBL/GenBank/DDBJ databases">
        <title>Genomic investigation of the strawberry pathogen Phytophthora fragariae indicates pathogenicity is determined by transcriptional variation in three key races.</title>
        <authorList>
            <person name="Adams T.M."/>
            <person name="Armitage A.D."/>
            <person name="Sobczyk M.K."/>
            <person name="Bates H.J."/>
            <person name="Dunwell J.M."/>
            <person name="Nellist C.F."/>
            <person name="Harrison R.J."/>
        </authorList>
    </citation>
    <scope>NUCLEOTIDE SEQUENCE [LARGE SCALE GENOMIC DNA]</scope>
    <source>
        <strain evidence="3 4">BC-23</strain>
    </source>
</reference>
<dbReference type="EMBL" id="QXGC01002664">
    <property type="protein sequence ID" value="KAE9183235.1"/>
    <property type="molecule type" value="Genomic_DNA"/>
</dbReference>
<gene>
    <name evidence="3" type="ORF">PF004_g24007</name>
</gene>
<evidence type="ECO:0000256" key="1">
    <source>
        <dbReference type="SAM" id="MobiDB-lite"/>
    </source>
</evidence>
<keyword evidence="2" id="KW-0732">Signal</keyword>
<protein>
    <submittedName>
        <fullName evidence="3">Uncharacterized protein</fullName>
    </submittedName>
</protein>
<organism evidence="3 4">
    <name type="scientific">Phytophthora fragariae</name>
    <dbReference type="NCBI Taxonomy" id="53985"/>
    <lineage>
        <taxon>Eukaryota</taxon>
        <taxon>Sar</taxon>
        <taxon>Stramenopiles</taxon>
        <taxon>Oomycota</taxon>
        <taxon>Peronosporomycetes</taxon>
        <taxon>Peronosporales</taxon>
        <taxon>Peronosporaceae</taxon>
        <taxon>Phytophthora</taxon>
    </lineage>
</organism>
<feature type="region of interest" description="Disordered" evidence="1">
    <location>
        <begin position="224"/>
        <end position="255"/>
    </location>
</feature>
<sequence>MLWIKIATAMAALVQRTASTTPNVPNHDDLNAVAVDLLLSNVPGQVHLGMYKQISEHLYIRELPWLDVYFTLKCLPPRDAAESVVKWQFRGYECSHDDGEGRVCSEFTTTKLESDGVPSDQTRVHVITRQGSLTDEERRLQFEMPVTVAPPTFTTQTAYYSCDYTNAGGSWCCAQSNHGSGGPYCWDLNTCTEEYSAWNQQNIICCTSSAGDCALTYQPVMPPATTSPATTTPATASPATTAPLRRPDLQLQQHQ</sequence>
<feature type="compositionally biased region" description="Low complexity" evidence="1">
    <location>
        <begin position="224"/>
        <end position="243"/>
    </location>
</feature>
<evidence type="ECO:0000256" key="2">
    <source>
        <dbReference type="SAM" id="SignalP"/>
    </source>
</evidence>